<keyword evidence="8" id="KW-1133">Transmembrane helix</keyword>
<evidence type="ECO:0000256" key="3">
    <source>
        <dbReference type="ARBA" id="ARBA00022679"/>
    </source>
</evidence>
<evidence type="ECO:0000256" key="4">
    <source>
        <dbReference type="ARBA" id="ARBA00023315"/>
    </source>
</evidence>
<name>A0A8J2NTK0_9HEXA</name>
<evidence type="ECO:0000313" key="12">
    <source>
        <dbReference type="Proteomes" id="UP000708208"/>
    </source>
</evidence>
<accession>A0A8J2NTK0</accession>
<evidence type="ECO:0000256" key="6">
    <source>
        <dbReference type="ARBA" id="ARBA00047604"/>
    </source>
</evidence>
<dbReference type="GO" id="GO:0019432">
    <property type="term" value="P:triglyceride biosynthetic process"/>
    <property type="evidence" value="ECO:0007669"/>
    <property type="project" value="TreeGrafter"/>
</dbReference>
<comment type="catalytic activity">
    <reaction evidence="7">
        <text>an acyl-CoA + a 1,2-diacyl-sn-glycerol = a triacyl-sn-glycerol + CoA</text>
        <dbReference type="Rhea" id="RHEA:10868"/>
        <dbReference type="ChEBI" id="CHEBI:17815"/>
        <dbReference type="ChEBI" id="CHEBI:57287"/>
        <dbReference type="ChEBI" id="CHEBI:58342"/>
        <dbReference type="ChEBI" id="CHEBI:64615"/>
        <dbReference type="EC" id="2.3.1.20"/>
    </reaction>
</comment>
<keyword evidence="3" id="KW-0808">Transferase</keyword>
<feature type="domain" description="O-acyltransferase WSD1-like N-terminal" evidence="9">
    <location>
        <begin position="71"/>
        <end position="174"/>
    </location>
</feature>
<evidence type="ECO:0008006" key="13">
    <source>
        <dbReference type="Google" id="ProtNLM"/>
    </source>
</evidence>
<dbReference type="InterPro" id="IPR009721">
    <property type="entry name" value="O-acyltransferase_WSD1_C"/>
</dbReference>
<reference evidence="11" key="1">
    <citation type="submission" date="2021-06" db="EMBL/GenBank/DDBJ databases">
        <authorList>
            <person name="Hodson N. C."/>
            <person name="Mongue J. A."/>
            <person name="Jaron S. K."/>
        </authorList>
    </citation>
    <scope>NUCLEOTIDE SEQUENCE</scope>
</reference>
<sequence>MLSTRSALLATDWPYHRPLFNLTVKLTFKETLTLDQIMSLIETKWIHATFDTGQLKYPELRQYLTKWMGFFFWKSEQDFRLERHISEIHLKTQKDLGQLIDALVLKPFEEGLSPWRGILVQIENSSKNQTVALLSWHHCMWDGFSTINLFSELTSSDIQKRDYSNKMKDFERYRNQYYGTFCQKCLFLLRAPYEIILANVESYDPIQSNSWHLPQRELQRVWKTASGKKAIDIKLIKKVKAKFGVSFTSVLTAGITSATRNLMMKNPPRGVPEFINAGFPLPLPRHTKKLRNFWALTTLKLPVGEKDPVKRLFKIERRLQRLKRSTKPVMSILLLPLLGGLFPWMLKFIFSNRYTSMTISIMPGPSEEIKDSTGEITADGMEFYISLAQGNTGLGISALSYNGRISICATVDGGIEDRHDLLQDLTDDVEKEMQELLALNVEES</sequence>
<evidence type="ECO:0000313" key="11">
    <source>
        <dbReference type="EMBL" id="CAG7725582.1"/>
    </source>
</evidence>
<keyword evidence="12" id="KW-1185">Reference proteome</keyword>
<evidence type="ECO:0000256" key="2">
    <source>
        <dbReference type="ARBA" id="ARBA00005189"/>
    </source>
</evidence>
<feature type="transmembrane region" description="Helical" evidence="8">
    <location>
        <begin position="329"/>
        <end position="350"/>
    </location>
</feature>
<comment type="pathway">
    <text evidence="2">Lipid metabolism.</text>
</comment>
<evidence type="ECO:0000256" key="1">
    <source>
        <dbReference type="ARBA" id="ARBA00004771"/>
    </source>
</evidence>
<comment type="caution">
    <text evidence="11">The sequence shown here is derived from an EMBL/GenBank/DDBJ whole genome shotgun (WGS) entry which is preliminary data.</text>
</comment>
<evidence type="ECO:0000256" key="8">
    <source>
        <dbReference type="SAM" id="Phobius"/>
    </source>
</evidence>
<dbReference type="PANTHER" id="PTHR31650:SF1">
    <property type="entry name" value="WAX ESTER SYNTHASE_DIACYLGLYCEROL ACYLTRANSFERASE 4-RELATED"/>
    <property type="match status" value="1"/>
</dbReference>
<keyword evidence="8" id="KW-0472">Membrane</keyword>
<comment type="catalytic activity">
    <reaction evidence="6">
        <text>a long chain fatty alcohol + a fatty acyl-CoA = a long-chain alcohol wax ester + CoA</text>
        <dbReference type="Rhea" id="RHEA:38443"/>
        <dbReference type="ChEBI" id="CHEBI:17135"/>
        <dbReference type="ChEBI" id="CHEBI:57287"/>
        <dbReference type="ChEBI" id="CHEBI:77636"/>
        <dbReference type="ChEBI" id="CHEBI:235323"/>
        <dbReference type="EC" id="2.3.1.75"/>
    </reaction>
</comment>
<dbReference type="AlphaFoldDB" id="A0A8J2NTK0"/>
<dbReference type="EMBL" id="CAJVCH010124074">
    <property type="protein sequence ID" value="CAG7725582.1"/>
    <property type="molecule type" value="Genomic_DNA"/>
</dbReference>
<keyword evidence="4" id="KW-0012">Acyltransferase</keyword>
<evidence type="ECO:0000259" key="10">
    <source>
        <dbReference type="Pfam" id="PF06974"/>
    </source>
</evidence>
<dbReference type="InterPro" id="IPR004255">
    <property type="entry name" value="O-acyltransferase_WSD1_N"/>
</dbReference>
<keyword evidence="8" id="KW-0812">Transmembrane</keyword>
<gene>
    <name evidence="11" type="ORF">AFUS01_LOCUS14534</name>
</gene>
<dbReference type="GO" id="GO:0005886">
    <property type="term" value="C:plasma membrane"/>
    <property type="evidence" value="ECO:0007669"/>
    <property type="project" value="TreeGrafter"/>
</dbReference>
<comment type="similarity">
    <text evidence="5">In the N-terminal section; belongs to the long-chain O-acyltransferase family.</text>
</comment>
<dbReference type="Pfam" id="PF03007">
    <property type="entry name" value="WS_DGAT_cat"/>
    <property type="match status" value="1"/>
</dbReference>
<dbReference type="Proteomes" id="UP000708208">
    <property type="component" value="Unassembled WGS sequence"/>
</dbReference>
<dbReference type="GO" id="GO:0047196">
    <property type="term" value="F:long-chain-alcohol O-fatty-acyltransferase activity"/>
    <property type="evidence" value="ECO:0007669"/>
    <property type="project" value="UniProtKB-EC"/>
</dbReference>
<dbReference type="OrthoDB" id="619536at2759"/>
<dbReference type="GO" id="GO:0004144">
    <property type="term" value="F:diacylglycerol O-acyltransferase activity"/>
    <property type="evidence" value="ECO:0007669"/>
    <property type="project" value="UniProtKB-EC"/>
</dbReference>
<dbReference type="Pfam" id="PF06974">
    <property type="entry name" value="WS_DGAT_C"/>
    <property type="match status" value="1"/>
</dbReference>
<proteinExistence type="inferred from homology"/>
<comment type="pathway">
    <text evidence="1">Glycerolipid metabolism; triacylglycerol biosynthesis.</text>
</comment>
<organism evidence="11 12">
    <name type="scientific">Allacma fusca</name>
    <dbReference type="NCBI Taxonomy" id="39272"/>
    <lineage>
        <taxon>Eukaryota</taxon>
        <taxon>Metazoa</taxon>
        <taxon>Ecdysozoa</taxon>
        <taxon>Arthropoda</taxon>
        <taxon>Hexapoda</taxon>
        <taxon>Collembola</taxon>
        <taxon>Symphypleona</taxon>
        <taxon>Sminthuridae</taxon>
        <taxon>Allacma</taxon>
    </lineage>
</organism>
<feature type="domain" description="O-acyltransferase WSD1 C-terminal" evidence="10">
    <location>
        <begin position="292"/>
        <end position="429"/>
    </location>
</feature>
<evidence type="ECO:0000256" key="5">
    <source>
        <dbReference type="ARBA" id="ARBA00024360"/>
    </source>
</evidence>
<dbReference type="PANTHER" id="PTHR31650">
    <property type="entry name" value="O-ACYLTRANSFERASE (WSD1-LIKE) FAMILY PROTEIN"/>
    <property type="match status" value="1"/>
</dbReference>
<protein>
    <recommendedName>
        <fullName evidence="13">Diacylglycerol O-acyltransferase</fullName>
    </recommendedName>
</protein>
<evidence type="ECO:0000256" key="7">
    <source>
        <dbReference type="ARBA" id="ARBA00048109"/>
    </source>
</evidence>
<dbReference type="InterPro" id="IPR045034">
    <property type="entry name" value="O-acyltransferase_WSD1-like"/>
</dbReference>
<evidence type="ECO:0000259" key="9">
    <source>
        <dbReference type="Pfam" id="PF03007"/>
    </source>
</evidence>